<dbReference type="EMBL" id="PDUG01000004">
    <property type="protein sequence ID" value="PIC33482.1"/>
    <property type="molecule type" value="Genomic_DNA"/>
</dbReference>
<dbReference type="AlphaFoldDB" id="A0A2G5U1R7"/>
<keyword evidence="1" id="KW-0812">Transmembrane</keyword>
<dbReference type="Proteomes" id="UP000230233">
    <property type="component" value="Chromosome IV"/>
</dbReference>
<evidence type="ECO:0000256" key="1">
    <source>
        <dbReference type="SAM" id="Phobius"/>
    </source>
</evidence>
<sequence length="244" mass="28599">MSHLIFYHPELKIAAIYYNGIYWCTIFRVNGILLMTIHRFLVIVKPVHSITWFIQQAKPWKIWSIFWLPSIILSLFYFMDPEIGFDSPENMSMSVDFSIVNKNTRFSSAYFLITCAACIFFYGSILKFIKEESHSISQIQKREIRLVFQVLLSFFAQFIFLIYFLIVHAYTLLDDNKGVVETRKYWPITYGTLSYITPFTILIFNRDVSRNIRNLISKKTKDGISESLGGSITVQRRNTGTMLI</sequence>
<keyword evidence="1" id="KW-1133">Transmembrane helix</keyword>
<feature type="transmembrane region" description="Helical" evidence="1">
    <location>
        <begin position="150"/>
        <end position="173"/>
    </location>
</feature>
<feature type="transmembrane region" description="Helical" evidence="1">
    <location>
        <begin position="20"/>
        <end position="41"/>
    </location>
</feature>
<proteinExistence type="predicted"/>
<keyword evidence="3" id="KW-1185">Reference proteome</keyword>
<protein>
    <recommendedName>
        <fullName evidence="4">Serpentine receptor class gamma</fullName>
    </recommendedName>
</protein>
<feature type="transmembrane region" description="Helical" evidence="1">
    <location>
        <begin position="185"/>
        <end position="204"/>
    </location>
</feature>
<feature type="transmembrane region" description="Helical" evidence="1">
    <location>
        <begin position="109"/>
        <end position="129"/>
    </location>
</feature>
<dbReference type="FunFam" id="1.20.1070.10:FF:000430">
    <property type="entry name" value="Serpentine Receptor, class V"/>
    <property type="match status" value="1"/>
</dbReference>
<evidence type="ECO:0000313" key="2">
    <source>
        <dbReference type="EMBL" id="PIC33482.1"/>
    </source>
</evidence>
<dbReference type="Gene3D" id="1.20.1070.10">
    <property type="entry name" value="Rhodopsin 7-helix transmembrane proteins"/>
    <property type="match status" value="1"/>
</dbReference>
<reference evidence="3" key="1">
    <citation type="submission" date="2017-10" db="EMBL/GenBank/DDBJ databases">
        <title>Rapid genome shrinkage in a self-fertile nematode reveals novel sperm competition proteins.</title>
        <authorList>
            <person name="Yin D."/>
            <person name="Schwarz E.M."/>
            <person name="Thomas C.G."/>
            <person name="Felde R.L."/>
            <person name="Korf I.F."/>
            <person name="Cutter A.D."/>
            <person name="Schartner C.M."/>
            <person name="Ralston E.J."/>
            <person name="Meyer B.J."/>
            <person name="Haag E.S."/>
        </authorList>
    </citation>
    <scope>NUCLEOTIDE SEQUENCE [LARGE SCALE GENOMIC DNA]</scope>
    <source>
        <strain evidence="3">JU1422</strain>
    </source>
</reference>
<evidence type="ECO:0008006" key="4">
    <source>
        <dbReference type="Google" id="ProtNLM"/>
    </source>
</evidence>
<dbReference type="Pfam" id="PF10323">
    <property type="entry name" value="7TM_GPCR_Srv"/>
    <property type="match status" value="1"/>
</dbReference>
<accession>A0A2G5U1R7</accession>
<keyword evidence="1" id="KW-0472">Membrane</keyword>
<organism evidence="2 3">
    <name type="scientific">Caenorhabditis nigoni</name>
    <dbReference type="NCBI Taxonomy" id="1611254"/>
    <lineage>
        <taxon>Eukaryota</taxon>
        <taxon>Metazoa</taxon>
        <taxon>Ecdysozoa</taxon>
        <taxon>Nematoda</taxon>
        <taxon>Chromadorea</taxon>
        <taxon>Rhabditida</taxon>
        <taxon>Rhabditina</taxon>
        <taxon>Rhabditomorpha</taxon>
        <taxon>Rhabditoidea</taxon>
        <taxon>Rhabditidae</taxon>
        <taxon>Peloderinae</taxon>
        <taxon>Caenorhabditis</taxon>
    </lineage>
</organism>
<dbReference type="InterPro" id="IPR019426">
    <property type="entry name" value="7TM_GPCR_serpentine_rcpt_Srv"/>
</dbReference>
<evidence type="ECO:0000313" key="3">
    <source>
        <dbReference type="Proteomes" id="UP000230233"/>
    </source>
</evidence>
<name>A0A2G5U1R7_9PELO</name>
<dbReference type="STRING" id="1611254.A0A2G5U1R7"/>
<dbReference type="InterPro" id="IPR052665">
    <property type="entry name" value="Neuropeptide-GPCR"/>
</dbReference>
<dbReference type="OrthoDB" id="5872870at2759"/>
<dbReference type="PANTHER" id="PTHR24224">
    <property type="entry name" value="CARDIOACCELERATORY PEPTIDE RECEPTOR-RELATED"/>
    <property type="match status" value="1"/>
</dbReference>
<dbReference type="GO" id="GO:0016020">
    <property type="term" value="C:membrane"/>
    <property type="evidence" value="ECO:0007669"/>
    <property type="project" value="TreeGrafter"/>
</dbReference>
<dbReference type="PANTHER" id="PTHR24224:SF12">
    <property type="entry name" value="G-PROTEIN COUPLED RECEPTORS FAMILY 1 PROFILE DOMAIN-CONTAINING PROTEIN-RELATED"/>
    <property type="match status" value="1"/>
</dbReference>
<dbReference type="SUPFAM" id="SSF81321">
    <property type="entry name" value="Family A G protein-coupled receptor-like"/>
    <property type="match status" value="1"/>
</dbReference>
<comment type="caution">
    <text evidence="2">The sequence shown here is derived from an EMBL/GenBank/DDBJ whole genome shotgun (WGS) entry which is preliminary data.</text>
</comment>
<feature type="transmembrane region" description="Helical" evidence="1">
    <location>
        <begin position="62"/>
        <end position="79"/>
    </location>
</feature>
<gene>
    <name evidence="2" type="primary">Cnig_chr_IV.g13444</name>
    <name evidence="2" type="ORF">B9Z55_013444</name>
</gene>